<dbReference type="InterPro" id="IPR007138">
    <property type="entry name" value="ABM_dom"/>
</dbReference>
<dbReference type="AlphaFoldDB" id="A0A2S7C3L2"/>
<sequence>MLLTTATMLLAPIAAAQPVVRLFELQTDPARAQVFDVAGRDNMQASLRDEPGMLAMHAVASLSTPGLAYVLELYADQAAYRRHVETAHYRRFLESTRSLVTDKRLVEIDPMFLAEQPAALSILQRGRTPEARIVEVTVKREDLAQFHRIVTKEMRKSMQVEPGVLAMYAATRKGRPDQWIFFEIYADAAAYASHRQTPHFKDYLRLTGDMLVEKSHVEVENIALQSRGGLRFDPPASD</sequence>
<feature type="domain" description="ABM" evidence="2">
    <location>
        <begin position="130"/>
        <end position="219"/>
    </location>
</feature>
<evidence type="ECO:0000259" key="2">
    <source>
        <dbReference type="PROSITE" id="PS51725"/>
    </source>
</evidence>
<feature type="signal peptide" evidence="1">
    <location>
        <begin position="1"/>
        <end position="16"/>
    </location>
</feature>
<proteinExistence type="predicted"/>
<dbReference type="PANTHER" id="PTHR33336">
    <property type="entry name" value="QUINOL MONOOXYGENASE YGIN-RELATED"/>
    <property type="match status" value="1"/>
</dbReference>
<dbReference type="PROSITE" id="PS51725">
    <property type="entry name" value="ABM"/>
    <property type="match status" value="2"/>
</dbReference>
<dbReference type="EMBL" id="MDEE01000013">
    <property type="protein sequence ID" value="PPU56159.1"/>
    <property type="molecule type" value="Genomic_DNA"/>
</dbReference>
<organism evidence="3 4">
    <name type="scientific">Xanthomonas dyei</name>
    <dbReference type="NCBI Taxonomy" id="743699"/>
    <lineage>
        <taxon>Bacteria</taxon>
        <taxon>Pseudomonadati</taxon>
        <taxon>Pseudomonadota</taxon>
        <taxon>Gammaproteobacteria</taxon>
        <taxon>Lysobacterales</taxon>
        <taxon>Lysobacteraceae</taxon>
        <taxon>Xanthomonas</taxon>
    </lineage>
</organism>
<keyword evidence="1" id="KW-0732">Signal</keyword>
<accession>A0A2S7C3L2</accession>
<protein>
    <recommendedName>
        <fullName evidence="2">ABM domain-containing protein</fullName>
    </recommendedName>
</protein>
<dbReference type="PANTHER" id="PTHR33336:SF3">
    <property type="entry name" value="ABM DOMAIN-CONTAINING PROTEIN"/>
    <property type="match status" value="1"/>
</dbReference>
<reference evidence="3 4" key="1">
    <citation type="submission" date="2016-08" db="EMBL/GenBank/DDBJ databases">
        <authorList>
            <person name="Seilhamer J.J."/>
        </authorList>
    </citation>
    <scope>NUCLEOTIDE SEQUENCE [LARGE SCALE GENOMIC DNA]</scope>
    <source>
        <strain evidence="3 4">CFBP7245</strain>
    </source>
</reference>
<name>A0A2S7C3L2_9XANT</name>
<evidence type="ECO:0000313" key="4">
    <source>
        <dbReference type="Proteomes" id="UP000238908"/>
    </source>
</evidence>
<feature type="chain" id="PRO_5015646015" description="ABM domain-containing protein" evidence="1">
    <location>
        <begin position="17"/>
        <end position="238"/>
    </location>
</feature>
<dbReference type="Gene3D" id="3.30.70.100">
    <property type="match status" value="1"/>
</dbReference>
<dbReference type="InterPro" id="IPR050744">
    <property type="entry name" value="AI-2_Isomerase_LsrG"/>
</dbReference>
<dbReference type="GO" id="GO:0003824">
    <property type="term" value="F:catalytic activity"/>
    <property type="evidence" value="ECO:0007669"/>
    <property type="project" value="TreeGrafter"/>
</dbReference>
<dbReference type="InterPro" id="IPR011008">
    <property type="entry name" value="Dimeric_a/b-barrel"/>
</dbReference>
<dbReference type="Pfam" id="PF03992">
    <property type="entry name" value="ABM"/>
    <property type="match status" value="2"/>
</dbReference>
<feature type="domain" description="ABM" evidence="2">
    <location>
        <begin position="19"/>
        <end position="108"/>
    </location>
</feature>
<dbReference type="SUPFAM" id="SSF54909">
    <property type="entry name" value="Dimeric alpha+beta barrel"/>
    <property type="match status" value="2"/>
</dbReference>
<comment type="caution">
    <text evidence="3">The sequence shown here is derived from an EMBL/GenBank/DDBJ whole genome shotgun (WGS) entry which is preliminary data.</text>
</comment>
<evidence type="ECO:0000313" key="3">
    <source>
        <dbReference type="EMBL" id="PPU56159.1"/>
    </source>
</evidence>
<evidence type="ECO:0000256" key="1">
    <source>
        <dbReference type="SAM" id="SignalP"/>
    </source>
</evidence>
<dbReference type="Proteomes" id="UP000238908">
    <property type="component" value="Unassembled WGS sequence"/>
</dbReference>
<gene>
    <name evidence="3" type="ORF">XdyCFBP7245_10935</name>
</gene>